<keyword evidence="7" id="KW-0576">Peroxisome</keyword>
<dbReference type="Pfam" id="PF02803">
    <property type="entry name" value="Thiolase_C"/>
    <property type="match status" value="1"/>
</dbReference>
<comment type="subcellular location">
    <subcellularLocation>
        <location evidence="1">Peroxisome</location>
    </subcellularLocation>
</comment>
<evidence type="ECO:0000256" key="1">
    <source>
        <dbReference type="ARBA" id="ARBA00004275"/>
    </source>
</evidence>
<comment type="similarity">
    <text evidence="2 10">Belongs to the thiolase-like superfamily. Thiolase family.</text>
</comment>
<feature type="active site" description="Proton acceptor" evidence="9">
    <location>
        <position position="391"/>
    </location>
</feature>
<dbReference type="NCBIfam" id="NF005890">
    <property type="entry name" value="PRK07851.1"/>
    <property type="match status" value="1"/>
</dbReference>
<dbReference type="Gene3D" id="3.40.47.10">
    <property type="match status" value="1"/>
</dbReference>
<dbReference type="GO" id="GO:0006635">
    <property type="term" value="P:fatty acid beta-oxidation"/>
    <property type="evidence" value="ECO:0007669"/>
    <property type="project" value="TreeGrafter"/>
</dbReference>
<keyword evidence="14" id="KW-1185">Reference proteome</keyword>
<name>A0A1H9MG10_9PSEU</name>
<dbReference type="InterPro" id="IPR020617">
    <property type="entry name" value="Thiolase_C"/>
</dbReference>
<keyword evidence="8 10" id="KW-0012">Acyltransferase</keyword>
<dbReference type="RefSeq" id="WP_090065565.1">
    <property type="nucleotide sequence ID" value="NZ_FOFT01000004.1"/>
</dbReference>
<organism evidence="13 14">
    <name type="scientific">Lentzea flaviverrucosa</name>
    <dbReference type="NCBI Taxonomy" id="200379"/>
    <lineage>
        <taxon>Bacteria</taxon>
        <taxon>Bacillati</taxon>
        <taxon>Actinomycetota</taxon>
        <taxon>Actinomycetes</taxon>
        <taxon>Pseudonocardiales</taxon>
        <taxon>Pseudonocardiaceae</taxon>
        <taxon>Lentzea</taxon>
    </lineage>
</organism>
<evidence type="ECO:0000256" key="3">
    <source>
        <dbReference type="ARBA" id="ARBA00022679"/>
    </source>
</evidence>
<dbReference type="PANTHER" id="PTHR43853">
    <property type="entry name" value="3-KETOACYL-COA THIOLASE, PEROXISOMAL"/>
    <property type="match status" value="1"/>
</dbReference>
<dbReference type="PANTHER" id="PTHR43853:SF8">
    <property type="entry name" value="3-KETOACYL-COA THIOLASE, PEROXISOMAL"/>
    <property type="match status" value="1"/>
</dbReference>
<dbReference type="Proteomes" id="UP000199028">
    <property type="component" value="Unassembled WGS sequence"/>
</dbReference>
<proteinExistence type="inferred from homology"/>
<evidence type="ECO:0000259" key="11">
    <source>
        <dbReference type="Pfam" id="PF00108"/>
    </source>
</evidence>
<dbReference type="PIRSF" id="PIRSF000429">
    <property type="entry name" value="Ac-CoA_Ac_transf"/>
    <property type="match status" value="1"/>
</dbReference>
<dbReference type="OrthoDB" id="9764638at2"/>
<dbReference type="GO" id="GO:0003988">
    <property type="term" value="F:acetyl-CoA C-acyltransferase activity"/>
    <property type="evidence" value="ECO:0007669"/>
    <property type="project" value="TreeGrafter"/>
</dbReference>
<keyword evidence="5" id="KW-0809">Transit peptide</keyword>
<evidence type="ECO:0000256" key="4">
    <source>
        <dbReference type="ARBA" id="ARBA00022832"/>
    </source>
</evidence>
<evidence type="ECO:0000256" key="10">
    <source>
        <dbReference type="RuleBase" id="RU003557"/>
    </source>
</evidence>
<dbReference type="GO" id="GO:0005737">
    <property type="term" value="C:cytoplasm"/>
    <property type="evidence" value="ECO:0007669"/>
    <property type="project" value="UniProtKB-ARBA"/>
</dbReference>
<dbReference type="GO" id="GO:0010124">
    <property type="term" value="P:phenylacetate catabolic process"/>
    <property type="evidence" value="ECO:0007669"/>
    <property type="project" value="TreeGrafter"/>
</dbReference>
<keyword evidence="4" id="KW-0276">Fatty acid metabolism</keyword>
<dbReference type="InterPro" id="IPR002155">
    <property type="entry name" value="Thiolase"/>
</dbReference>
<dbReference type="AlphaFoldDB" id="A0A1H9MG10"/>
<dbReference type="FunFam" id="3.40.47.10:FF:000013">
    <property type="entry name" value="Acetyl-CoA acetyltransferase"/>
    <property type="match status" value="1"/>
</dbReference>
<evidence type="ECO:0000256" key="7">
    <source>
        <dbReference type="ARBA" id="ARBA00023140"/>
    </source>
</evidence>
<reference evidence="14" key="1">
    <citation type="submission" date="2016-10" db="EMBL/GenBank/DDBJ databases">
        <authorList>
            <person name="Varghese N."/>
            <person name="Submissions S."/>
        </authorList>
    </citation>
    <scope>NUCLEOTIDE SEQUENCE [LARGE SCALE GENOMIC DNA]</scope>
    <source>
        <strain evidence="14">CGMCC 4.578</strain>
    </source>
</reference>
<dbReference type="EMBL" id="FOFT01000004">
    <property type="protein sequence ID" value="SER22385.1"/>
    <property type="molecule type" value="Genomic_DNA"/>
</dbReference>
<feature type="domain" description="Thiolase C-terminal" evidence="12">
    <location>
        <begin position="282"/>
        <end position="404"/>
    </location>
</feature>
<dbReference type="Pfam" id="PF00108">
    <property type="entry name" value="Thiolase_N"/>
    <property type="match status" value="1"/>
</dbReference>
<protein>
    <submittedName>
        <fullName evidence="13">Acetyl-CoA C-acetyltransferase</fullName>
    </submittedName>
</protein>
<dbReference type="CDD" id="cd00751">
    <property type="entry name" value="thiolase"/>
    <property type="match status" value="1"/>
</dbReference>
<evidence type="ECO:0000259" key="12">
    <source>
        <dbReference type="Pfam" id="PF02803"/>
    </source>
</evidence>
<feature type="active site" description="Proton acceptor" evidence="9">
    <location>
        <position position="361"/>
    </location>
</feature>
<keyword evidence="6" id="KW-0443">Lipid metabolism</keyword>
<evidence type="ECO:0000256" key="5">
    <source>
        <dbReference type="ARBA" id="ARBA00022946"/>
    </source>
</evidence>
<sequence>MPEAVIVSAARSPIGRAGKGSLKDVRPDDLVARMIRAALDKVPQLDPAQIDDLMLGCGLPGGEQGFNMARIVAVLLGYDNLPGTTVTRYCASSLQTTRMALHAIKAGEGDVFISAGVETVSRFAKGSSDSWPDTHNPLFGEAEARTASVAQAGASEWVDPRSVDVVPDVYVPMGQTAENLALLKGVSRQEMDEFGVRSQNLAEKAIADGFWAREITPVTLPDGTVVSTDDGPRAGVTYEAVSQLKPVFRPDGRINAGNCCALNDGAAALVIMSDTKARELGLTPLARIVSTGVSGLSPEIMGLGPVEASKRALALAGLSVSDIDLVEINEAFAAQVIPSYQDLGIDLDRLNVNGGAIAVGHPFGMTGARITTTLINSLQFHDKQFGLETMCVGGGQGMAMVIERLS</sequence>
<keyword evidence="3 10" id="KW-0808">Transferase</keyword>
<evidence type="ECO:0000256" key="9">
    <source>
        <dbReference type="PIRSR" id="PIRSR000429-1"/>
    </source>
</evidence>
<feature type="active site" description="Acyl-thioester intermediate" evidence="9">
    <location>
        <position position="90"/>
    </location>
</feature>
<dbReference type="PROSITE" id="PS00737">
    <property type="entry name" value="THIOLASE_2"/>
    <property type="match status" value="1"/>
</dbReference>
<evidence type="ECO:0000313" key="13">
    <source>
        <dbReference type="EMBL" id="SER22385.1"/>
    </source>
</evidence>
<dbReference type="InterPro" id="IPR020616">
    <property type="entry name" value="Thiolase_N"/>
</dbReference>
<dbReference type="InterPro" id="IPR020613">
    <property type="entry name" value="Thiolase_CS"/>
</dbReference>
<dbReference type="InterPro" id="IPR016039">
    <property type="entry name" value="Thiolase-like"/>
</dbReference>
<dbReference type="SUPFAM" id="SSF53901">
    <property type="entry name" value="Thiolase-like"/>
    <property type="match status" value="2"/>
</dbReference>
<evidence type="ECO:0000256" key="6">
    <source>
        <dbReference type="ARBA" id="ARBA00023098"/>
    </source>
</evidence>
<feature type="domain" description="Thiolase N-terminal" evidence="11">
    <location>
        <begin position="5"/>
        <end position="274"/>
    </location>
</feature>
<dbReference type="NCBIfam" id="TIGR01930">
    <property type="entry name" value="AcCoA-C-Actrans"/>
    <property type="match status" value="1"/>
</dbReference>
<gene>
    <name evidence="13" type="ORF">SAMN05216195_104353</name>
</gene>
<dbReference type="InterPro" id="IPR050215">
    <property type="entry name" value="Thiolase-like_sf_Thiolase"/>
</dbReference>
<evidence type="ECO:0000256" key="8">
    <source>
        <dbReference type="ARBA" id="ARBA00023315"/>
    </source>
</evidence>
<evidence type="ECO:0000313" key="14">
    <source>
        <dbReference type="Proteomes" id="UP000199028"/>
    </source>
</evidence>
<evidence type="ECO:0000256" key="2">
    <source>
        <dbReference type="ARBA" id="ARBA00010982"/>
    </source>
</evidence>
<accession>A0A1H9MG10</accession>